<dbReference type="InterPro" id="IPR000182">
    <property type="entry name" value="GNAT_dom"/>
</dbReference>
<keyword evidence="1" id="KW-0808">Transferase</keyword>
<dbReference type="PANTHER" id="PTHR13947">
    <property type="entry name" value="GNAT FAMILY N-ACETYLTRANSFERASE"/>
    <property type="match status" value="1"/>
</dbReference>
<evidence type="ECO:0000256" key="1">
    <source>
        <dbReference type="ARBA" id="ARBA00022679"/>
    </source>
</evidence>
<gene>
    <name evidence="2" type="ORF">AS202_17140</name>
</gene>
<dbReference type="AlphaFoldDB" id="A0A0S7ED07"/>
<dbReference type="PANTHER" id="PTHR13947:SF37">
    <property type="entry name" value="LD18367P"/>
    <property type="match status" value="1"/>
</dbReference>
<dbReference type="InterPro" id="IPR016181">
    <property type="entry name" value="Acyl_CoA_acyltransferase"/>
</dbReference>
<dbReference type="RefSeq" id="WP_006258397.1">
    <property type="nucleotide sequence ID" value="NZ_BCMQ01000015.1"/>
</dbReference>
<evidence type="ECO:0000313" key="2">
    <source>
        <dbReference type="EMBL" id="ALU27766.1"/>
    </source>
</evidence>
<dbReference type="KEGG" id="mod:AS202_17140"/>
<dbReference type="Pfam" id="PF13508">
    <property type="entry name" value="Acetyltransf_7"/>
    <property type="match status" value="1"/>
</dbReference>
<dbReference type="GO" id="GO:0008080">
    <property type="term" value="F:N-acetyltransferase activity"/>
    <property type="evidence" value="ECO:0007669"/>
    <property type="project" value="InterPro"/>
</dbReference>
<accession>A0A0S7ED07</accession>
<organism evidence="2 3">
    <name type="scientific">Myroides odoratimimus</name>
    <dbReference type="NCBI Taxonomy" id="76832"/>
    <lineage>
        <taxon>Bacteria</taxon>
        <taxon>Pseudomonadati</taxon>
        <taxon>Bacteroidota</taxon>
        <taxon>Flavobacteriia</taxon>
        <taxon>Flavobacteriales</taxon>
        <taxon>Flavobacteriaceae</taxon>
        <taxon>Myroides</taxon>
    </lineage>
</organism>
<dbReference type="eggNOG" id="COG0456">
    <property type="taxonomic scope" value="Bacteria"/>
</dbReference>
<dbReference type="Proteomes" id="UP000069030">
    <property type="component" value="Chromosome"/>
</dbReference>
<dbReference type="InterPro" id="IPR050769">
    <property type="entry name" value="NAT_camello-type"/>
</dbReference>
<protein>
    <submittedName>
        <fullName evidence="2">GCN5 family acetyltransferase</fullName>
    </submittedName>
</protein>
<dbReference type="SUPFAM" id="SSF55729">
    <property type="entry name" value="Acyl-CoA N-acyltransferases (Nat)"/>
    <property type="match status" value="1"/>
</dbReference>
<sequence length="159" mass="18311">MFLEELYPQYKIELIEDKQVLPYSLLLLADETVQAINKYVFDSDVYVLREGSHDLAVFCLFHIDHEVVELKNIAVSAELQGKGIGSLLIKEIIRLARVGGYRQIIVGTADCGVDQIRFYERNGFVKYGVKKDFFIENYDEPIIENGIQLRDMVMLKMSI</sequence>
<proteinExistence type="predicted"/>
<dbReference type="EMBL" id="CP013690">
    <property type="protein sequence ID" value="ALU27766.1"/>
    <property type="molecule type" value="Genomic_DNA"/>
</dbReference>
<dbReference type="PROSITE" id="PS51186">
    <property type="entry name" value="GNAT"/>
    <property type="match status" value="1"/>
</dbReference>
<reference evidence="2 3" key="1">
    <citation type="journal article" date="2016" name="J. Zhejiang Univ. Sci. B">
        <title>Antibiotic resistance mechanisms of Myroides sp.</title>
        <authorList>
            <person name="Hu S."/>
            <person name="Yuan S."/>
            <person name="Qu H."/>
            <person name="Jiang T."/>
            <person name="Zhou Y."/>
            <person name="Wang M."/>
            <person name="Ming D."/>
        </authorList>
    </citation>
    <scope>NUCLEOTIDE SEQUENCE [LARGE SCALE GENOMIC DNA]</scope>
    <source>
        <strain evidence="2 3">PR63039</strain>
    </source>
</reference>
<evidence type="ECO:0000313" key="3">
    <source>
        <dbReference type="Proteomes" id="UP000069030"/>
    </source>
</evidence>
<dbReference type="Gene3D" id="3.40.630.30">
    <property type="match status" value="1"/>
</dbReference>
<name>A0A0S7ED07_9FLAO</name>
<dbReference type="CDD" id="cd04301">
    <property type="entry name" value="NAT_SF"/>
    <property type="match status" value="1"/>
</dbReference>